<accession>A0ABU6S4M7</accession>
<proteinExistence type="inferred from homology"/>
<keyword evidence="5" id="KW-1185">Reference proteome</keyword>
<name>A0ABU6S4M7_9FABA</name>
<dbReference type="Gene3D" id="3.30.497.10">
    <property type="entry name" value="Antithrombin, subunit I, domain 2"/>
    <property type="match status" value="2"/>
</dbReference>
<dbReference type="Gene3D" id="2.30.39.10">
    <property type="entry name" value="Alpha-1-antitrypsin, domain 1"/>
    <property type="match status" value="1"/>
</dbReference>
<organism evidence="4 5">
    <name type="scientific">Stylosanthes scabra</name>
    <dbReference type="NCBI Taxonomy" id="79078"/>
    <lineage>
        <taxon>Eukaryota</taxon>
        <taxon>Viridiplantae</taxon>
        <taxon>Streptophyta</taxon>
        <taxon>Embryophyta</taxon>
        <taxon>Tracheophyta</taxon>
        <taxon>Spermatophyta</taxon>
        <taxon>Magnoliopsida</taxon>
        <taxon>eudicotyledons</taxon>
        <taxon>Gunneridae</taxon>
        <taxon>Pentapetalae</taxon>
        <taxon>rosids</taxon>
        <taxon>fabids</taxon>
        <taxon>Fabales</taxon>
        <taxon>Fabaceae</taxon>
        <taxon>Papilionoideae</taxon>
        <taxon>50 kb inversion clade</taxon>
        <taxon>dalbergioids sensu lato</taxon>
        <taxon>Dalbergieae</taxon>
        <taxon>Pterocarpus clade</taxon>
        <taxon>Stylosanthes</taxon>
    </lineage>
</organism>
<protein>
    <recommendedName>
        <fullName evidence="3">Serpin domain-containing protein</fullName>
    </recommendedName>
</protein>
<gene>
    <name evidence="4" type="ORF">PIB30_008287</name>
</gene>
<comment type="similarity">
    <text evidence="1 2">Belongs to the serpin family.</text>
</comment>
<evidence type="ECO:0000313" key="4">
    <source>
        <dbReference type="EMBL" id="MED6131247.1"/>
    </source>
</evidence>
<dbReference type="InterPro" id="IPR000215">
    <property type="entry name" value="Serpin_fam"/>
</dbReference>
<dbReference type="EMBL" id="JASCZI010060433">
    <property type="protein sequence ID" value="MED6131247.1"/>
    <property type="molecule type" value="Genomic_DNA"/>
</dbReference>
<dbReference type="PANTHER" id="PTHR11461">
    <property type="entry name" value="SERINE PROTEASE INHIBITOR, SERPIN"/>
    <property type="match status" value="1"/>
</dbReference>
<dbReference type="SUPFAM" id="SSF56574">
    <property type="entry name" value="Serpins"/>
    <property type="match status" value="1"/>
</dbReference>
<dbReference type="InterPro" id="IPR042178">
    <property type="entry name" value="Serpin_sf_1"/>
</dbReference>
<dbReference type="SMART" id="SM00093">
    <property type="entry name" value="SERPIN"/>
    <property type="match status" value="1"/>
</dbReference>
<dbReference type="InterPro" id="IPR023796">
    <property type="entry name" value="Serpin_dom"/>
</dbReference>
<evidence type="ECO:0000313" key="5">
    <source>
        <dbReference type="Proteomes" id="UP001341840"/>
    </source>
</evidence>
<evidence type="ECO:0000256" key="2">
    <source>
        <dbReference type="RuleBase" id="RU000411"/>
    </source>
</evidence>
<dbReference type="Pfam" id="PF00079">
    <property type="entry name" value="Serpin"/>
    <property type="match status" value="1"/>
</dbReference>
<dbReference type="InterPro" id="IPR042185">
    <property type="entry name" value="Serpin_sf_2"/>
</dbReference>
<comment type="caution">
    <text evidence="4">The sequence shown here is derived from an EMBL/GenBank/DDBJ whole genome shotgun (WGS) entry which is preliminary data.</text>
</comment>
<evidence type="ECO:0000256" key="1">
    <source>
        <dbReference type="ARBA" id="ARBA00009500"/>
    </source>
</evidence>
<dbReference type="Proteomes" id="UP001341840">
    <property type="component" value="Unassembled WGS sequence"/>
</dbReference>
<feature type="domain" description="Serpin" evidence="3">
    <location>
        <begin position="34"/>
        <end position="370"/>
    </location>
</feature>
<dbReference type="PANTHER" id="PTHR11461:SF315">
    <property type="entry name" value="SERPIN-Z3-LIKE"/>
    <property type="match status" value="1"/>
</dbReference>
<dbReference type="PROSITE" id="PS00284">
    <property type="entry name" value="SERPIN"/>
    <property type="match status" value="1"/>
</dbReference>
<dbReference type="InterPro" id="IPR036186">
    <property type="entry name" value="Serpin_sf"/>
</dbReference>
<evidence type="ECO:0000259" key="3">
    <source>
        <dbReference type="SMART" id="SM00093"/>
    </source>
</evidence>
<dbReference type="InterPro" id="IPR023795">
    <property type="entry name" value="Serpin_CS"/>
</dbReference>
<reference evidence="4 5" key="1">
    <citation type="journal article" date="2023" name="Plants (Basel)">
        <title>Bridging the Gap: Combining Genomics and Transcriptomics Approaches to Understand Stylosanthes scabra, an Orphan Legume from the Brazilian Caatinga.</title>
        <authorList>
            <person name="Ferreira-Neto J.R.C."/>
            <person name="da Silva M.D."/>
            <person name="Binneck E."/>
            <person name="de Melo N.F."/>
            <person name="da Silva R.H."/>
            <person name="de Melo A.L.T.M."/>
            <person name="Pandolfi V."/>
            <person name="Bustamante F.O."/>
            <person name="Brasileiro-Vidal A.C."/>
            <person name="Benko-Iseppon A.M."/>
        </authorList>
    </citation>
    <scope>NUCLEOTIDE SEQUENCE [LARGE SCALE GENOMIC DNA]</scope>
    <source>
        <tissue evidence="4">Leaves</tissue>
    </source>
</reference>
<sequence length="373" mass="41123">MRTRKRKALSDSAAATTTNVSEEATAAQKMTPEYSIAKHLLLSKETNGAYNNVVFSPLCIKLLLSIVIVGCNGPVRDQLLSFLGSESIEDLNSVATQLFSSMLVDGSSSGGPRLSFANGVEVAKEINSWAERETQGLINNIIDSRSIEMKNIIMANALYFKGLWEHGESFKETKTVDGEFHLLDGGGSVKVPFMKRNPFLLRATAIAHQGFKVLTLRYRIAHASRQDDSKKQRYAMHIFLPDEINGLPALVEKRLSALEIPRFKLSFMVDASPVLMDMGLVLPFSKGALTEMVEGSDDAHVSEIFQKCMIEVNEEGTKAAETGRMMLHTTAGRGGKKEPPMEFIADHPFLFMIREQITGTTLFIGQVLNPLHA</sequence>